<feature type="domain" description="F-box" evidence="1">
    <location>
        <begin position="25"/>
        <end position="65"/>
    </location>
</feature>
<name>A0AAV3PNY3_LITER</name>
<dbReference type="EMBL" id="BAABME010033422">
    <property type="protein sequence ID" value="GAA0152833.1"/>
    <property type="molecule type" value="Genomic_DNA"/>
</dbReference>
<dbReference type="InterPro" id="IPR013187">
    <property type="entry name" value="F-box-assoc_dom_typ3"/>
</dbReference>
<gene>
    <name evidence="2" type="ORF">LIER_43198</name>
</gene>
<dbReference type="SMART" id="SM00256">
    <property type="entry name" value="FBOX"/>
    <property type="match status" value="1"/>
</dbReference>
<dbReference type="PANTHER" id="PTHR31111:SF138">
    <property type="entry name" value="F-BOX ASSOCIATED DOMAIN-CONTAINING PROTEIN"/>
    <property type="match status" value="1"/>
</dbReference>
<evidence type="ECO:0000259" key="1">
    <source>
        <dbReference type="SMART" id="SM00256"/>
    </source>
</evidence>
<dbReference type="Proteomes" id="UP001454036">
    <property type="component" value="Unassembled WGS sequence"/>
</dbReference>
<dbReference type="NCBIfam" id="TIGR01640">
    <property type="entry name" value="F_box_assoc_1"/>
    <property type="match status" value="1"/>
</dbReference>
<dbReference type="InterPro" id="IPR001810">
    <property type="entry name" value="F-box_dom"/>
</dbReference>
<dbReference type="CDD" id="cd22157">
    <property type="entry name" value="F-box_AtFBW1-like"/>
    <property type="match status" value="1"/>
</dbReference>
<dbReference type="Gene3D" id="1.20.1280.50">
    <property type="match status" value="1"/>
</dbReference>
<evidence type="ECO:0000313" key="2">
    <source>
        <dbReference type="EMBL" id="GAA0152833.1"/>
    </source>
</evidence>
<dbReference type="Pfam" id="PF00646">
    <property type="entry name" value="F-box"/>
    <property type="match status" value="1"/>
</dbReference>
<reference evidence="2 3" key="1">
    <citation type="submission" date="2024-01" db="EMBL/GenBank/DDBJ databases">
        <title>The complete chloroplast genome sequence of Lithospermum erythrorhizon: insights into the phylogenetic relationship among Boraginaceae species and the maternal lineages of purple gromwells.</title>
        <authorList>
            <person name="Okada T."/>
            <person name="Watanabe K."/>
        </authorList>
    </citation>
    <scope>NUCLEOTIDE SEQUENCE [LARGE SCALE GENOMIC DNA]</scope>
</reference>
<dbReference type="PANTHER" id="PTHR31111">
    <property type="entry name" value="BNAA05G37150D PROTEIN-RELATED"/>
    <property type="match status" value="1"/>
</dbReference>
<sequence length="350" mass="40926">MQSTNEARFSKKVCSWTACEGFALFTDDLIIEILTWLPAKCLTRYKSVCKLWCVIIKSRKFIEKHMQHAKPSIRFINSLNSPPSKKPFKFCFTLDGLILERNILNESHGMINESHGYCRIRNPATNWNLVLPVQQVFSKYRFMIWMSMIYLPSSEKYKVLSVQADFVDIYLNVLTVGVDVTWRHVEVPVFCRHNRGIVRSMTCDGVSYIMRYCRKYELPHIFACQIKDECLVEIPLPQRVVSLCGTGSLFRLTECYNKFGLWCMLKGDFHIWILQDHTKAEWDERKIVLPPSVFKQYPFIESSRPYKVTSTEVFMSTGDPSQYLCYYFESKKVLWGYKSVTLATSLVSLF</sequence>
<dbReference type="InterPro" id="IPR036047">
    <property type="entry name" value="F-box-like_dom_sf"/>
</dbReference>
<dbReference type="Pfam" id="PF08268">
    <property type="entry name" value="FBA_3"/>
    <property type="match status" value="1"/>
</dbReference>
<keyword evidence="3" id="KW-1185">Reference proteome</keyword>
<dbReference type="InterPro" id="IPR017451">
    <property type="entry name" value="F-box-assoc_interact_dom"/>
</dbReference>
<protein>
    <recommendedName>
        <fullName evidence="1">F-box domain-containing protein</fullName>
    </recommendedName>
</protein>
<accession>A0AAV3PNY3</accession>
<dbReference type="AlphaFoldDB" id="A0AAV3PNY3"/>
<comment type="caution">
    <text evidence="2">The sequence shown here is derived from an EMBL/GenBank/DDBJ whole genome shotgun (WGS) entry which is preliminary data.</text>
</comment>
<evidence type="ECO:0000313" key="3">
    <source>
        <dbReference type="Proteomes" id="UP001454036"/>
    </source>
</evidence>
<dbReference type="SUPFAM" id="SSF81383">
    <property type="entry name" value="F-box domain"/>
    <property type="match status" value="1"/>
</dbReference>
<organism evidence="2 3">
    <name type="scientific">Lithospermum erythrorhizon</name>
    <name type="common">Purple gromwell</name>
    <name type="synonym">Lithospermum officinale var. erythrorhizon</name>
    <dbReference type="NCBI Taxonomy" id="34254"/>
    <lineage>
        <taxon>Eukaryota</taxon>
        <taxon>Viridiplantae</taxon>
        <taxon>Streptophyta</taxon>
        <taxon>Embryophyta</taxon>
        <taxon>Tracheophyta</taxon>
        <taxon>Spermatophyta</taxon>
        <taxon>Magnoliopsida</taxon>
        <taxon>eudicotyledons</taxon>
        <taxon>Gunneridae</taxon>
        <taxon>Pentapetalae</taxon>
        <taxon>asterids</taxon>
        <taxon>lamiids</taxon>
        <taxon>Boraginales</taxon>
        <taxon>Boraginaceae</taxon>
        <taxon>Boraginoideae</taxon>
        <taxon>Lithospermeae</taxon>
        <taxon>Lithospermum</taxon>
    </lineage>
</organism>
<proteinExistence type="predicted"/>